<dbReference type="SUPFAM" id="SSF52743">
    <property type="entry name" value="Subtilisin-like"/>
    <property type="match status" value="1"/>
</dbReference>
<dbReference type="InterPro" id="IPR000209">
    <property type="entry name" value="Peptidase_S8/S53_dom"/>
</dbReference>
<dbReference type="Pfam" id="PF00082">
    <property type="entry name" value="Peptidase_S8"/>
    <property type="match status" value="1"/>
</dbReference>
<feature type="signal peptide" evidence="8">
    <location>
        <begin position="1"/>
        <end position="28"/>
    </location>
</feature>
<evidence type="ECO:0000313" key="10">
    <source>
        <dbReference type="EMBL" id="TCO57057.1"/>
    </source>
</evidence>
<keyword evidence="2 6" id="KW-0645">Protease</keyword>
<keyword evidence="4 6" id="KW-0720">Serine protease</keyword>
<dbReference type="InterPro" id="IPR036852">
    <property type="entry name" value="Peptidase_S8/S53_dom_sf"/>
</dbReference>
<dbReference type="InterPro" id="IPR023827">
    <property type="entry name" value="Peptidase_S8_Asp-AS"/>
</dbReference>
<dbReference type="PRINTS" id="PR00723">
    <property type="entry name" value="SUBTILISIN"/>
</dbReference>
<evidence type="ECO:0000259" key="9">
    <source>
        <dbReference type="Pfam" id="PF00082"/>
    </source>
</evidence>
<proteinExistence type="inferred from homology"/>
<sequence length="1105" mass="114569">MGASRRPVVRRSIVTVLGIVLVASVTTAGTAASDTRYPLARGVPMAEPLSVDDKVSERMPAQGRTTAFVEFDKPAAVDVYNQTVAQGRDKATLAARSAAQDSTTVATTLAGTLEARDAGAKLLYSTKNAVAGMVVTGDAAAIRDLAARPEVLSVSAVVPKERTNASAVQVTKTLATWQRYGKLGDQVRIGVIDDGVDYTHADFGGPGTAQAYQAIDRTKVDPAYFPTAKVVGGTDLAGDGYDSSGASGSATPAPDPNPLACGEHGTHVAGTAAGFGVNADGSTFRGDYPKLTPEALSDMRIGPGTAPKALLYAIKIFGCHGATALTAAAMDWALDPDGDGDFADHLDVVNMSLGSDFGAPDDPDNMFVRKLARNNVLAVISGGNGGDVYDIGGAPGNTPEALTVASTRDPYVLRDAVDVTAPADVVGGEGGQYSVAYTGMDSLDLTKPVVRLTDQSNLDGCRPFTDADKAVVAGKVVWLDWEDNDAKRKCGSTVRGGNAKLAGAAGAVLPSGTDQFAAGIAGTDNLPMFQFTGTATRVLLPALRAGTLQVRLAGAKRASLKTMSPEINDTPSTFTSRGVRGPVVKPDVAAPGDTIASALRGSGNQLLVISGTSMAAPHVTGVAALVHQAHPDWTPEELKAAVMNTADGDVHTGPDGLPLAPERVGAGRVDAQSAVDNQVLAMVTDTPGAVSVSFGTVEVAGRMSMTRTVRVVNKGAVPAEFAVAYHEITKTPGVRYELTHGPIWVNPHSAVPVAVTLRVDDPTALRKTLDPTVARTQNGLPRQFIADASGLLVLTPRQGATLRVPVYSAPRPIGRITTDAVVAFDSREQALLPLRGKGVDQGDGPSAYQSLISVLELQATSPQLPMCRRNVTKGCVVNNTAKGGDLRYVGVASTARYAVEHGTPNKALVAFGIATWGNWYNLGSNTVPYVDMDTDGDGKADFEAIVTKLTGTDVWVVNTVDLTKPGHPSVARVPLNGLLGDVDTDVFDTNVAVLPVPLKAIGIDPTKASARITYTVGVAGFYTAPGDDTGLVDRIQPVTFDPLKPGLRVTGQGDDALVYTAKPGTALSVFRDKAALSRDDAEGLLVLNHHNGTGNRATVVRIPIG</sequence>
<dbReference type="InterPro" id="IPR015500">
    <property type="entry name" value="Peptidase_S8_subtilisin-rel"/>
</dbReference>
<comment type="caution">
    <text evidence="10">The sequence shown here is derived from an EMBL/GenBank/DDBJ whole genome shotgun (WGS) entry which is preliminary data.</text>
</comment>
<evidence type="ECO:0000256" key="2">
    <source>
        <dbReference type="ARBA" id="ARBA00022670"/>
    </source>
</evidence>
<evidence type="ECO:0000256" key="6">
    <source>
        <dbReference type="PROSITE-ProRule" id="PRU01240"/>
    </source>
</evidence>
<dbReference type="Proteomes" id="UP000295680">
    <property type="component" value="Unassembled WGS sequence"/>
</dbReference>
<dbReference type="PANTHER" id="PTHR43806">
    <property type="entry name" value="PEPTIDASE S8"/>
    <property type="match status" value="1"/>
</dbReference>
<dbReference type="InterPro" id="IPR022398">
    <property type="entry name" value="Peptidase_S8_His-AS"/>
</dbReference>
<name>A0A4R2JET8_9PSEU</name>
<evidence type="ECO:0000256" key="5">
    <source>
        <dbReference type="PIRSR" id="PIRSR615500-1"/>
    </source>
</evidence>
<keyword evidence="3 6" id="KW-0378">Hydrolase</keyword>
<dbReference type="AlphaFoldDB" id="A0A4R2JET8"/>
<reference evidence="10 11" key="1">
    <citation type="submission" date="2019-03" db="EMBL/GenBank/DDBJ databases">
        <title>Genomic Encyclopedia of Type Strains, Phase IV (KMG-IV): sequencing the most valuable type-strain genomes for metagenomic binning, comparative biology and taxonomic classification.</title>
        <authorList>
            <person name="Goeker M."/>
        </authorList>
    </citation>
    <scope>NUCLEOTIDE SEQUENCE [LARGE SCALE GENOMIC DNA]</scope>
    <source>
        <strain evidence="10 11">DSM 45934</strain>
    </source>
</reference>
<dbReference type="GO" id="GO:0004252">
    <property type="term" value="F:serine-type endopeptidase activity"/>
    <property type="evidence" value="ECO:0007669"/>
    <property type="project" value="UniProtKB-UniRule"/>
</dbReference>
<feature type="chain" id="PRO_5038996011" evidence="8">
    <location>
        <begin position="29"/>
        <end position="1105"/>
    </location>
</feature>
<gene>
    <name evidence="10" type="ORF">EV192_106534</name>
</gene>
<dbReference type="InterPro" id="IPR034213">
    <property type="entry name" value="S8_Vpr-like"/>
</dbReference>
<dbReference type="CDD" id="cd07474">
    <property type="entry name" value="Peptidases_S8_subtilisin_Vpr-like"/>
    <property type="match status" value="1"/>
</dbReference>
<dbReference type="InterPro" id="IPR050131">
    <property type="entry name" value="Peptidase_S8_subtilisin-like"/>
</dbReference>
<dbReference type="InterPro" id="IPR023828">
    <property type="entry name" value="Peptidase_S8_Ser-AS"/>
</dbReference>
<evidence type="ECO:0000313" key="11">
    <source>
        <dbReference type="Proteomes" id="UP000295680"/>
    </source>
</evidence>
<dbReference type="GO" id="GO:0006508">
    <property type="term" value="P:proteolysis"/>
    <property type="evidence" value="ECO:0007669"/>
    <property type="project" value="UniProtKB-KW"/>
</dbReference>
<feature type="active site" description="Charge relay system" evidence="5 6">
    <location>
        <position position="613"/>
    </location>
</feature>
<keyword evidence="8" id="KW-0732">Signal</keyword>
<feature type="domain" description="Peptidase S8/S53" evidence="9">
    <location>
        <begin position="184"/>
        <end position="651"/>
    </location>
</feature>
<organism evidence="10 11">
    <name type="scientific">Actinocrispum wychmicini</name>
    <dbReference type="NCBI Taxonomy" id="1213861"/>
    <lineage>
        <taxon>Bacteria</taxon>
        <taxon>Bacillati</taxon>
        <taxon>Actinomycetota</taxon>
        <taxon>Actinomycetes</taxon>
        <taxon>Pseudonocardiales</taxon>
        <taxon>Pseudonocardiaceae</taxon>
        <taxon>Actinocrispum</taxon>
    </lineage>
</organism>
<dbReference type="PANTHER" id="PTHR43806:SF11">
    <property type="entry name" value="CEREVISIN-RELATED"/>
    <property type="match status" value="1"/>
</dbReference>
<feature type="active site" description="Charge relay system" evidence="5 6">
    <location>
        <position position="193"/>
    </location>
</feature>
<dbReference type="EMBL" id="SLWS01000006">
    <property type="protein sequence ID" value="TCO57057.1"/>
    <property type="molecule type" value="Genomic_DNA"/>
</dbReference>
<feature type="active site" description="Charge relay system" evidence="5 6">
    <location>
        <position position="264"/>
    </location>
</feature>
<evidence type="ECO:0000256" key="1">
    <source>
        <dbReference type="ARBA" id="ARBA00011073"/>
    </source>
</evidence>
<dbReference type="PROSITE" id="PS00136">
    <property type="entry name" value="SUBTILASE_ASP"/>
    <property type="match status" value="1"/>
</dbReference>
<accession>A0A4R2JET8</accession>
<evidence type="ECO:0000256" key="3">
    <source>
        <dbReference type="ARBA" id="ARBA00022801"/>
    </source>
</evidence>
<dbReference type="PROSITE" id="PS00137">
    <property type="entry name" value="SUBTILASE_HIS"/>
    <property type="match status" value="1"/>
</dbReference>
<keyword evidence="11" id="KW-1185">Reference proteome</keyword>
<evidence type="ECO:0000256" key="4">
    <source>
        <dbReference type="ARBA" id="ARBA00022825"/>
    </source>
</evidence>
<protein>
    <submittedName>
        <fullName evidence="10">Subtilase family protein</fullName>
    </submittedName>
</protein>
<evidence type="ECO:0000256" key="7">
    <source>
        <dbReference type="RuleBase" id="RU003355"/>
    </source>
</evidence>
<evidence type="ECO:0000256" key="8">
    <source>
        <dbReference type="SAM" id="SignalP"/>
    </source>
</evidence>
<dbReference type="Gene3D" id="3.40.50.200">
    <property type="entry name" value="Peptidase S8/S53 domain"/>
    <property type="match status" value="2"/>
</dbReference>
<comment type="similarity">
    <text evidence="1 6 7">Belongs to the peptidase S8 family.</text>
</comment>
<dbReference type="PROSITE" id="PS00138">
    <property type="entry name" value="SUBTILASE_SER"/>
    <property type="match status" value="1"/>
</dbReference>
<dbReference type="PROSITE" id="PS51892">
    <property type="entry name" value="SUBTILASE"/>
    <property type="match status" value="1"/>
</dbReference>